<evidence type="ECO:0000256" key="8">
    <source>
        <dbReference type="RuleBase" id="RU363032"/>
    </source>
</evidence>
<evidence type="ECO:0000256" key="6">
    <source>
        <dbReference type="ARBA" id="ARBA00022989"/>
    </source>
</evidence>
<feature type="transmembrane region" description="Helical" evidence="8">
    <location>
        <begin position="118"/>
        <end position="139"/>
    </location>
</feature>
<dbReference type="InterPro" id="IPR010065">
    <property type="entry name" value="AA_ABC_transptr_permease_3TM"/>
</dbReference>
<reference evidence="10 11" key="1">
    <citation type="submission" date="2023-08" db="EMBL/GenBank/DDBJ databases">
        <title>Arthrobacter horti sp. nov., isolated from forest soil.</title>
        <authorList>
            <person name="Park M."/>
        </authorList>
    </citation>
    <scope>NUCLEOTIDE SEQUENCE [LARGE SCALE GENOMIC DNA]</scope>
    <source>
        <strain evidence="10 11">YJM1</strain>
    </source>
</reference>
<dbReference type="CDD" id="cd06261">
    <property type="entry name" value="TM_PBP2"/>
    <property type="match status" value="1"/>
</dbReference>
<comment type="similarity">
    <text evidence="8">Belongs to the binding-protein-dependent transport system permease family.</text>
</comment>
<feature type="transmembrane region" description="Helical" evidence="8">
    <location>
        <begin position="93"/>
        <end position="112"/>
    </location>
</feature>
<keyword evidence="4 8" id="KW-0812">Transmembrane</keyword>
<evidence type="ECO:0000259" key="9">
    <source>
        <dbReference type="PROSITE" id="PS50928"/>
    </source>
</evidence>
<dbReference type="Gene3D" id="1.10.3720.10">
    <property type="entry name" value="MetI-like"/>
    <property type="match status" value="1"/>
</dbReference>
<dbReference type="EMBL" id="JAVALS010000003">
    <property type="protein sequence ID" value="MDP5226717.1"/>
    <property type="molecule type" value="Genomic_DNA"/>
</dbReference>
<comment type="caution">
    <text evidence="10">The sequence shown here is derived from an EMBL/GenBank/DDBJ whole genome shotgun (WGS) entry which is preliminary data.</text>
</comment>
<dbReference type="InterPro" id="IPR000515">
    <property type="entry name" value="MetI-like"/>
</dbReference>
<evidence type="ECO:0000256" key="1">
    <source>
        <dbReference type="ARBA" id="ARBA00004651"/>
    </source>
</evidence>
<evidence type="ECO:0000256" key="4">
    <source>
        <dbReference type="ARBA" id="ARBA00022692"/>
    </source>
</evidence>
<dbReference type="Pfam" id="PF00528">
    <property type="entry name" value="BPD_transp_1"/>
    <property type="match status" value="1"/>
</dbReference>
<name>A0ABT9IN50_9MICC</name>
<feature type="transmembrane region" description="Helical" evidence="8">
    <location>
        <begin position="289"/>
        <end position="309"/>
    </location>
</feature>
<sequence length="337" mass="35597">MSGDQLKDAVHGVPMVSGTTAAPTTAASATALGVTSAGQTPSSSATHQVSMPVVPLRYPGRITVAVILVVVAALAAADVALNKRYHWDVVVGYLFAPQILSGAGLTLLLTVVSMTAGILLGTALAVMRLSANPVLSTVSRGYIWFFRGTPLLVQLIFWYNIAALYPVIALGLPFGGPSWVIGSANVLITPLGAAILGLSLNEAAYMAEIIRGGIGSVDKGQYEAARALGMKRATMMSRIILPQAMRVVLPPTGNQVVSMLKGTSLVSVLAISDLLYSAQIIYATNYQTIALLIVASLWYLALTTVLSYFQGKLEKRYGRGFELTSGKTRKRRKRSAA</sequence>
<dbReference type="InterPro" id="IPR043429">
    <property type="entry name" value="ArtM/GltK/GlnP/TcyL/YhdX-like"/>
</dbReference>
<dbReference type="SUPFAM" id="SSF161098">
    <property type="entry name" value="MetI-like"/>
    <property type="match status" value="1"/>
</dbReference>
<feature type="transmembrane region" description="Helical" evidence="8">
    <location>
        <begin position="151"/>
        <end position="172"/>
    </location>
</feature>
<evidence type="ECO:0000256" key="3">
    <source>
        <dbReference type="ARBA" id="ARBA00022475"/>
    </source>
</evidence>
<keyword evidence="7 8" id="KW-0472">Membrane</keyword>
<dbReference type="PANTHER" id="PTHR30614:SF0">
    <property type="entry name" value="L-CYSTINE TRANSPORT SYSTEM PERMEASE PROTEIN TCYL"/>
    <property type="match status" value="1"/>
</dbReference>
<gene>
    <name evidence="10" type="ORF">Q9R02_06085</name>
</gene>
<keyword evidence="3" id="KW-1003">Cell membrane</keyword>
<accession>A0ABT9IN50</accession>
<feature type="domain" description="ABC transmembrane type-1" evidence="9">
    <location>
        <begin position="103"/>
        <end position="310"/>
    </location>
</feature>
<feature type="transmembrane region" description="Helical" evidence="8">
    <location>
        <begin position="62"/>
        <end position="81"/>
    </location>
</feature>
<comment type="subcellular location">
    <subcellularLocation>
        <location evidence="1 8">Cell membrane</location>
        <topology evidence="1 8">Multi-pass membrane protein</topology>
    </subcellularLocation>
</comment>
<feature type="transmembrane region" description="Helical" evidence="8">
    <location>
        <begin position="178"/>
        <end position="200"/>
    </location>
</feature>
<evidence type="ECO:0000256" key="2">
    <source>
        <dbReference type="ARBA" id="ARBA00022448"/>
    </source>
</evidence>
<keyword evidence="6 8" id="KW-1133">Transmembrane helix</keyword>
<keyword evidence="5" id="KW-0029">Amino-acid transport</keyword>
<proteinExistence type="inferred from homology"/>
<dbReference type="NCBIfam" id="TIGR01726">
    <property type="entry name" value="HEQRo_perm_3TM"/>
    <property type="match status" value="1"/>
</dbReference>
<evidence type="ECO:0000256" key="7">
    <source>
        <dbReference type="ARBA" id="ARBA00023136"/>
    </source>
</evidence>
<dbReference type="InterPro" id="IPR035906">
    <property type="entry name" value="MetI-like_sf"/>
</dbReference>
<dbReference type="PROSITE" id="PS50928">
    <property type="entry name" value="ABC_TM1"/>
    <property type="match status" value="1"/>
</dbReference>
<evidence type="ECO:0000313" key="10">
    <source>
        <dbReference type="EMBL" id="MDP5226717.1"/>
    </source>
</evidence>
<evidence type="ECO:0000256" key="5">
    <source>
        <dbReference type="ARBA" id="ARBA00022970"/>
    </source>
</evidence>
<dbReference type="PANTHER" id="PTHR30614">
    <property type="entry name" value="MEMBRANE COMPONENT OF AMINO ACID ABC TRANSPORTER"/>
    <property type="match status" value="1"/>
</dbReference>
<protein>
    <submittedName>
        <fullName evidence="10">Amino acid ABC transporter permease</fullName>
    </submittedName>
</protein>
<keyword evidence="2 8" id="KW-0813">Transport</keyword>
<organism evidence="10 11">
    <name type="scientific">Arthrobacter horti</name>
    <dbReference type="NCBI Taxonomy" id="3068273"/>
    <lineage>
        <taxon>Bacteria</taxon>
        <taxon>Bacillati</taxon>
        <taxon>Actinomycetota</taxon>
        <taxon>Actinomycetes</taxon>
        <taxon>Micrococcales</taxon>
        <taxon>Micrococcaceae</taxon>
        <taxon>Arthrobacter</taxon>
    </lineage>
</organism>
<keyword evidence="11" id="KW-1185">Reference proteome</keyword>
<evidence type="ECO:0000313" key="11">
    <source>
        <dbReference type="Proteomes" id="UP001232725"/>
    </source>
</evidence>
<dbReference type="Proteomes" id="UP001232725">
    <property type="component" value="Unassembled WGS sequence"/>
</dbReference>
<dbReference type="RefSeq" id="WP_305995774.1">
    <property type="nucleotide sequence ID" value="NZ_JAVALS010000003.1"/>
</dbReference>
<feature type="transmembrane region" description="Helical" evidence="8">
    <location>
        <begin position="265"/>
        <end position="283"/>
    </location>
</feature>